<proteinExistence type="predicted"/>
<reference evidence="1 2" key="1">
    <citation type="journal article" date="2014" name="Genome Announc.">
        <title>Draft Genome Sequences of Two Vibrionaceae Species, Vibrio ponticus C121 and Photobacterium aphoticum C119, Isolated as Coral Reef Microbiota.</title>
        <authorList>
            <person name="Al-saari N."/>
            <person name="Meirelles P.M."/>
            <person name="Mino S."/>
            <person name="Suda W."/>
            <person name="Oshima K."/>
            <person name="Hattori M."/>
            <person name="Ohkuma M."/>
            <person name="Thompson F.L."/>
            <person name="Gomez-Gil B."/>
            <person name="Sawabe T."/>
            <person name="Sawabe T."/>
        </authorList>
    </citation>
    <scope>NUCLEOTIDE SEQUENCE [LARGE SCALE GENOMIC DNA]</scope>
    <source>
        <strain evidence="1 2">JCM 19237</strain>
    </source>
</reference>
<comment type="caution">
    <text evidence="1">The sequence shown here is derived from an EMBL/GenBank/DDBJ whole genome shotgun (WGS) entry which is preliminary data.</text>
</comment>
<evidence type="ECO:0000313" key="1">
    <source>
        <dbReference type="EMBL" id="GAL04295.1"/>
    </source>
</evidence>
<gene>
    <name evidence="1" type="ORF">JCM19237_967</name>
</gene>
<organism evidence="1 2">
    <name type="scientific">Photobacterium aphoticum</name>
    <dbReference type="NCBI Taxonomy" id="754436"/>
    <lineage>
        <taxon>Bacteria</taxon>
        <taxon>Pseudomonadati</taxon>
        <taxon>Pseudomonadota</taxon>
        <taxon>Gammaproteobacteria</taxon>
        <taxon>Vibrionales</taxon>
        <taxon>Vibrionaceae</taxon>
        <taxon>Photobacterium</taxon>
    </lineage>
</organism>
<dbReference type="AlphaFoldDB" id="A0A090QMB5"/>
<dbReference type="EMBL" id="BBMN01000004">
    <property type="protein sequence ID" value="GAL04295.1"/>
    <property type="molecule type" value="Genomic_DNA"/>
</dbReference>
<name>A0A090QMB5_9GAMM</name>
<sequence length="40" mass="4373">MVAKPIIISSFEQNIIKAVHINHFNINTAAELSPKTPATI</sequence>
<protein>
    <submittedName>
        <fullName evidence="1">Uncharacterized protein</fullName>
    </submittedName>
</protein>
<accession>A0A090QMB5</accession>
<dbReference type="STRING" id="754436.JCM19237_967"/>
<dbReference type="Proteomes" id="UP000029227">
    <property type="component" value="Unassembled WGS sequence"/>
</dbReference>
<evidence type="ECO:0000313" key="2">
    <source>
        <dbReference type="Proteomes" id="UP000029227"/>
    </source>
</evidence>